<proteinExistence type="predicted"/>
<keyword evidence="3" id="KW-1185">Reference proteome</keyword>
<name>A0ABN0W573_9ACTN</name>
<dbReference type="Proteomes" id="UP001501867">
    <property type="component" value="Unassembled WGS sequence"/>
</dbReference>
<accession>A0ABN0W573</accession>
<evidence type="ECO:0000313" key="2">
    <source>
        <dbReference type="EMBL" id="GAA0325506.1"/>
    </source>
</evidence>
<sequence>MGLTMDNDRFWHLIEQARRLAADPTDAEEVAGHATTLLADHPPAEIIQAEQVLWDLMAASYLAPLWAAAYQINGGCSDDGFDYFRGWLIAQGRATFEQVINDPNSLADLPVVQLAAAEGWDLDGEAVLPIVWHAYRAATASEPPAHGFTIRYPELDPEWAFGFGDRKRIARHLPRIAALYPA</sequence>
<protein>
    <recommendedName>
        <fullName evidence="1">DUF4240 domain-containing protein</fullName>
    </recommendedName>
</protein>
<dbReference type="EMBL" id="BAAABV010000038">
    <property type="protein sequence ID" value="GAA0325506.1"/>
    <property type="molecule type" value="Genomic_DNA"/>
</dbReference>
<feature type="domain" description="DUF4240" evidence="1">
    <location>
        <begin position="5"/>
        <end position="136"/>
    </location>
</feature>
<dbReference type="Pfam" id="PF14024">
    <property type="entry name" value="DUF4240"/>
    <property type="match status" value="1"/>
</dbReference>
<reference evidence="2 3" key="1">
    <citation type="journal article" date="2019" name="Int. J. Syst. Evol. Microbiol.">
        <title>The Global Catalogue of Microorganisms (GCM) 10K type strain sequencing project: providing services to taxonomists for standard genome sequencing and annotation.</title>
        <authorList>
            <consortium name="The Broad Institute Genomics Platform"/>
            <consortium name="The Broad Institute Genome Sequencing Center for Infectious Disease"/>
            <person name="Wu L."/>
            <person name="Ma J."/>
        </authorList>
    </citation>
    <scope>NUCLEOTIDE SEQUENCE [LARGE SCALE GENOMIC DNA]</scope>
    <source>
        <strain evidence="2 3">JCM 4505</strain>
    </source>
</reference>
<gene>
    <name evidence="2" type="ORF">GCM10010302_75790</name>
</gene>
<dbReference type="InterPro" id="IPR025334">
    <property type="entry name" value="DUF4240"/>
</dbReference>
<evidence type="ECO:0000313" key="3">
    <source>
        <dbReference type="Proteomes" id="UP001501867"/>
    </source>
</evidence>
<organism evidence="2 3">
    <name type="scientific">Streptomyces polychromogenes</name>
    <dbReference type="NCBI Taxonomy" id="67342"/>
    <lineage>
        <taxon>Bacteria</taxon>
        <taxon>Bacillati</taxon>
        <taxon>Actinomycetota</taxon>
        <taxon>Actinomycetes</taxon>
        <taxon>Kitasatosporales</taxon>
        <taxon>Streptomycetaceae</taxon>
        <taxon>Streptomyces</taxon>
    </lineage>
</organism>
<evidence type="ECO:0000259" key="1">
    <source>
        <dbReference type="Pfam" id="PF14024"/>
    </source>
</evidence>
<comment type="caution">
    <text evidence="2">The sequence shown here is derived from an EMBL/GenBank/DDBJ whole genome shotgun (WGS) entry which is preliminary data.</text>
</comment>